<accession>M7PEP5</accession>
<sequence>MWKQLVLASSLMLGVNAGLVADDHGHHHHEGHDHSMHDHDMHDHHHHHPTPEMVAEMEFDKWNQLFNQGDSQGLAALYLEDATLSPGNGEILQGREAIAGLFQGFFDAGLFNHRIEITAVNFAYEMMSAIGHWHADVVNESGETVTYTGVLQVVFVENDDLEWDIGSHIWNMSE</sequence>
<dbReference type="RefSeq" id="WP_009727067.1">
    <property type="nucleotide sequence ID" value="NZ_APHR01000058.1"/>
</dbReference>
<evidence type="ECO:0000313" key="4">
    <source>
        <dbReference type="Proteomes" id="UP000012019"/>
    </source>
</evidence>
<dbReference type="NCBIfam" id="TIGR02246">
    <property type="entry name" value="SgcJ/EcaC family oxidoreductase"/>
    <property type="match status" value="1"/>
</dbReference>
<dbReference type="Proteomes" id="UP000012019">
    <property type="component" value="Unassembled WGS sequence"/>
</dbReference>
<dbReference type="Pfam" id="PF14534">
    <property type="entry name" value="DUF4440"/>
    <property type="match status" value="1"/>
</dbReference>
<organism evidence="3 4">
    <name type="scientific">Methylophaga lonarensis MPL</name>
    <dbReference type="NCBI Taxonomy" id="1286106"/>
    <lineage>
        <taxon>Bacteria</taxon>
        <taxon>Pseudomonadati</taxon>
        <taxon>Pseudomonadota</taxon>
        <taxon>Gammaproteobacteria</taxon>
        <taxon>Thiotrichales</taxon>
        <taxon>Piscirickettsiaceae</taxon>
        <taxon>Methylophaga</taxon>
    </lineage>
</organism>
<dbReference type="Gene3D" id="3.10.450.50">
    <property type="match status" value="1"/>
</dbReference>
<dbReference type="SUPFAM" id="SSF54427">
    <property type="entry name" value="NTF2-like"/>
    <property type="match status" value="1"/>
</dbReference>
<reference evidence="3 4" key="1">
    <citation type="journal article" date="2013" name="Genome Announc.">
        <title>Draft Genome Sequence of Methylophaga lonarensis MPLT, a Haloalkaliphilic (Non-Methane-Utilizing) Methylotroph.</title>
        <authorList>
            <person name="Shetty S.A."/>
            <person name="Marathe N.P."/>
            <person name="Munot H."/>
            <person name="Antony C.P."/>
            <person name="Dhotre D.P."/>
            <person name="Murrell J.C."/>
            <person name="Shouche Y.S."/>
        </authorList>
    </citation>
    <scope>NUCLEOTIDE SEQUENCE [LARGE SCALE GENOMIC DNA]</scope>
    <source>
        <strain evidence="3 4">MPL</strain>
    </source>
</reference>
<dbReference type="InterPro" id="IPR032710">
    <property type="entry name" value="NTF2-like_dom_sf"/>
</dbReference>
<evidence type="ECO:0000313" key="3">
    <source>
        <dbReference type="EMBL" id="EMR12355.1"/>
    </source>
</evidence>
<dbReference type="EMBL" id="APHR01000058">
    <property type="protein sequence ID" value="EMR12355.1"/>
    <property type="molecule type" value="Genomic_DNA"/>
</dbReference>
<dbReference type="eggNOG" id="COG4319">
    <property type="taxonomic scope" value="Bacteria"/>
</dbReference>
<dbReference type="OrthoDB" id="1115105at2"/>
<evidence type="ECO:0000259" key="2">
    <source>
        <dbReference type="Pfam" id="PF14534"/>
    </source>
</evidence>
<comment type="caution">
    <text evidence="3">The sequence shown here is derived from an EMBL/GenBank/DDBJ whole genome shotgun (WGS) entry which is preliminary data.</text>
</comment>
<feature type="region of interest" description="Disordered" evidence="1">
    <location>
        <begin position="23"/>
        <end position="48"/>
    </location>
</feature>
<name>M7PEP5_9GAMM</name>
<evidence type="ECO:0000256" key="1">
    <source>
        <dbReference type="SAM" id="MobiDB-lite"/>
    </source>
</evidence>
<dbReference type="STRING" id="1286106.MPL1_10487"/>
<proteinExistence type="predicted"/>
<dbReference type="PATRIC" id="fig|1286106.3.peg.2098"/>
<protein>
    <recommendedName>
        <fullName evidence="2">DUF4440 domain-containing protein</fullName>
    </recommendedName>
</protein>
<feature type="domain" description="DUF4440" evidence="2">
    <location>
        <begin position="60"/>
        <end position="163"/>
    </location>
</feature>
<gene>
    <name evidence="3" type="ORF">MPL1_10487</name>
</gene>
<keyword evidence="4" id="KW-1185">Reference proteome</keyword>
<dbReference type="AlphaFoldDB" id="M7PEP5"/>
<feature type="compositionally biased region" description="Basic and acidic residues" evidence="1">
    <location>
        <begin position="23"/>
        <end position="43"/>
    </location>
</feature>
<dbReference type="InterPro" id="IPR027843">
    <property type="entry name" value="DUF4440"/>
</dbReference>
<dbReference type="InterPro" id="IPR011944">
    <property type="entry name" value="Steroid_delta5-4_isomerase"/>
</dbReference>